<dbReference type="Pfam" id="PF20463">
    <property type="entry name" value="PDH_C"/>
    <property type="match status" value="1"/>
</dbReference>
<keyword evidence="7" id="KW-0520">NAD</keyword>
<dbReference type="InterPro" id="IPR008927">
    <property type="entry name" value="6-PGluconate_DH-like_C_sf"/>
</dbReference>
<protein>
    <recommendedName>
        <fullName evidence="3">prephenate dehydrogenase</fullName>
        <ecNumber evidence="3">1.3.1.12</ecNumber>
    </recommendedName>
</protein>
<comment type="similarity">
    <text evidence="2">Belongs to the prephenate/arogenate dehydrogenase family.</text>
</comment>
<evidence type="ECO:0000256" key="5">
    <source>
        <dbReference type="ARBA" id="ARBA00022605"/>
    </source>
</evidence>
<feature type="domain" description="Prephenate/arogenate dehydrogenase" evidence="10">
    <location>
        <begin position="6"/>
        <end position="295"/>
    </location>
</feature>
<name>A0A099F2Y6_9RHOB</name>
<evidence type="ECO:0000256" key="9">
    <source>
        <dbReference type="ARBA" id="ARBA00049260"/>
    </source>
</evidence>
<dbReference type="RefSeq" id="WP_036720533.1">
    <property type="nucleotide sequence ID" value="NZ_JRKS01000041.1"/>
</dbReference>
<dbReference type="AlphaFoldDB" id="A0A099F2Y6"/>
<keyword evidence="5" id="KW-0028">Amino-acid biosynthesis</keyword>
<evidence type="ECO:0000256" key="1">
    <source>
        <dbReference type="ARBA" id="ARBA00005067"/>
    </source>
</evidence>
<dbReference type="Pfam" id="PF02153">
    <property type="entry name" value="PDH_N"/>
    <property type="match status" value="1"/>
</dbReference>
<dbReference type="EMBL" id="JRKS01000041">
    <property type="protein sequence ID" value="KGJ04527.1"/>
    <property type="molecule type" value="Genomic_DNA"/>
</dbReference>
<comment type="caution">
    <text evidence="11">The sequence shown here is derived from an EMBL/GenBank/DDBJ whole genome shotgun (WGS) entry which is preliminary data.</text>
</comment>
<keyword evidence="4" id="KW-0827">Tyrosine biosynthesis</keyword>
<dbReference type="STRING" id="690417.IC63_11970"/>
<evidence type="ECO:0000256" key="4">
    <source>
        <dbReference type="ARBA" id="ARBA00022498"/>
    </source>
</evidence>
<dbReference type="OrthoDB" id="9802008at2"/>
<dbReference type="InterPro" id="IPR036291">
    <property type="entry name" value="NAD(P)-bd_dom_sf"/>
</dbReference>
<evidence type="ECO:0000313" key="12">
    <source>
        <dbReference type="Proteomes" id="UP000029917"/>
    </source>
</evidence>
<evidence type="ECO:0000256" key="6">
    <source>
        <dbReference type="ARBA" id="ARBA00023002"/>
    </source>
</evidence>
<evidence type="ECO:0000259" key="10">
    <source>
        <dbReference type="PROSITE" id="PS51176"/>
    </source>
</evidence>
<dbReference type="Proteomes" id="UP000029917">
    <property type="component" value="Unassembled WGS sequence"/>
</dbReference>
<dbReference type="SUPFAM" id="SSF48179">
    <property type="entry name" value="6-phosphogluconate dehydrogenase C-terminal domain-like"/>
    <property type="match status" value="1"/>
</dbReference>
<dbReference type="PANTHER" id="PTHR21363:SF0">
    <property type="entry name" value="PREPHENATE DEHYDROGENASE [NADP(+)]"/>
    <property type="match status" value="1"/>
</dbReference>
<accession>A0A099F2Y6</accession>
<reference evidence="11 12" key="2">
    <citation type="submission" date="2014-10" db="EMBL/GenBank/DDBJ databases">
        <title>Paracoccus sanguinis sp. nov., isolated from clinical specimens of New York State patients.</title>
        <authorList>
            <person name="Mingle L.A."/>
            <person name="Cole J.A."/>
            <person name="Lapierre P."/>
            <person name="Musser K.A."/>
        </authorList>
    </citation>
    <scope>NUCLEOTIDE SEQUENCE [LARGE SCALE GENOMIC DNA]</scope>
    <source>
        <strain evidence="11 12">HAMBI 3106</strain>
    </source>
</reference>
<gene>
    <name evidence="11" type="ORF">IC63_11970</name>
</gene>
<comment type="catalytic activity">
    <reaction evidence="9">
        <text>prephenate + NAD(+) = 3-(4-hydroxyphenyl)pyruvate + CO2 + NADH</text>
        <dbReference type="Rhea" id="RHEA:13869"/>
        <dbReference type="ChEBI" id="CHEBI:16526"/>
        <dbReference type="ChEBI" id="CHEBI:29934"/>
        <dbReference type="ChEBI" id="CHEBI:36242"/>
        <dbReference type="ChEBI" id="CHEBI:57540"/>
        <dbReference type="ChEBI" id="CHEBI:57945"/>
        <dbReference type="EC" id="1.3.1.12"/>
    </reaction>
</comment>
<dbReference type="PANTHER" id="PTHR21363">
    <property type="entry name" value="PREPHENATE DEHYDROGENASE"/>
    <property type="match status" value="1"/>
</dbReference>
<evidence type="ECO:0000256" key="3">
    <source>
        <dbReference type="ARBA" id="ARBA00012068"/>
    </source>
</evidence>
<dbReference type="InterPro" id="IPR003099">
    <property type="entry name" value="Prephen_DH"/>
</dbReference>
<dbReference type="Gene3D" id="3.40.50.720">
    <property type="entry name" value="NAD(P)-binding Rossmann-like Domain"/>
    <property type="match status" value="1"/>
</dbReference>
<comment type="pathway">
    <text evidence="1">Amino-acid biosynthesis; L-tyrosine biosynthesis; (4-hydroxyphenyl)pyruvate from prephenate (NAD(+) route): step 1/1.</text>
</comment>
<dbReference type="EC" id="1.3.1.12" evidence="3"/>
<reference evidence="11 12" key="1">
    <citation type="submission" date="2014-09" db="EMBL/GenBank/DDBJ databases">
        <authorList>
            <person name="McGinnis J.M."/>
            <person name="Wolfgang W.J."/>
        </authorList>
    </citation>
    <scope>NUCLEOTIDE SEQUENCE [LARGE SCALE GENOMIC DNA]</scope>
    <source>
        <strain evidence="11 12">HAMBI 3106</strain>
    </source>
</reference>
<proteinExistence type="inferred from homology"/>
<evidence type="ECO:0000313" key="11">
    <source>
        <dbReference type="EMBL" id="KGJ04527.1"/>
    </source>
</evidence>
<dbReference type="NCBIfam" id="NF005694">
    <property type="entry name" value="PRK07502.1"/>
    <property type="match status" value="1"/>
</dbReference>
<keyword evidence="8" id="KW-0057">Aromatic amino acid biosynthesis</keyword>
<dbReference type="InterPro" id="IPR050812">
    <property type="entry name" value="Preph/Arog_dehydrog"/>
</dbReference>
<evidence type="ECO:0000256" key="8">
    <source>
        <dbReference type="ARBA" id="ARBA00023141"/>
    </source>
</evidence>
<evidence type="ECO:0000256" key="2">
    <source>
        <dbReference type="ARBA" id="ARBA00007964"/>
    </source>
</evidence>
<dbReference type="InterPro" id="IPR046825">
    <property type="entry name" value="PDH_C"/>
</dbReference>
<dbReference type="FunFam" id="1.10.3660.10:FF:000003">
    <property type="entry name" value="Prephenate dehydrogenase"/>
    <property type="match status" value="1"/>
</dbReference>
<dbReference type="GO" id="GO:0004665">
    <property type="term" value="F:prephenate dehydrogenase (NADP+) activity"/>
    <property type="evidence" value="ECO:0007669"/>
    <property type="project" value="InterPro"/>
</dbReference>
<organism evidence="11 12">
    <name type="scientific">Paracoccus sphaerophysae</name>
    <dbReference type="NCBI Taxonomy" id="690417"/>
    <lineage>
        <taxon>Bacteria</taxon>
        <taxon>Pseudomonadati</taxon>
        <taxon>Pseudomonadota</taxon>
        <taxon>Alphaproteobacteria</taxon>
        <taxon>Rhodobacterales</taxon>
        <taxon>Paracoccaceae</taxon>
        <taxon>Paracoccus</taxon>
    </lineage>
</organism>
<dbReference type="SUPFAM" id="SSF51735">
    <property type="entry name" value="NAD(P)-binding Rossmann-fold domains"/>
    <property type="match status" value="1"/>
</dbReference>
<dbReference type="GO" id="GO:0006571">
    <property type="term" value="P:tyrosine biosynthetic process"/>
    <property type="evidence" value="ECO:0007669"/>
    <property type="project" value="UniProtKB-KW"/>
</dbReference>
<dbReference type="Gene3D" id="1.10.3660.10">
    <property type="entry name" value="6-phosphogluconate dehydrogenase C-terminal like domain"/>
    <property type="match status" value="1"/>
</dbReference>
<keyword evidence="12" id="KW-1185">Reference proteome</keyword>
<evidence type="ECO:0000256" key="7">
    <source>
        <dbReference type="ARBA" id="ARBA00023027"/>
    </source>
</evidence>
<sequence>MTPPFQKVALIGLGLIAGSMAHAMREQGLAERISGHARSAATRETAAEIGLVDEVTETAAEAVRDADLVVLAVPVGAMAEVAAEIAPHLAPGAILTDVGSVKQAVIDAVAPHVPAGVHFIPGHPLAGTEHSGPRSGFATLFRNRWWLLTPLPDTDPAALDRLESLIRAMGANVDTMEPPHHDLVLAVTSHAPHLIAYTMVGVADHLRRVTESEVIRYSAAGFRDFTRIAASDPTMWRDVFLHNKEATLDILGRFAEELFVLQRAIRMGDGQHLHDYFTRTRAIRRGIIEAGQDTAAPDFGRSAKAD</sequence>
<keyword evidence="6 11" id="KW-0560">Oxidoreductase</keyword>
<dbReference type="GO" id="GO:0008977">
    <property type="term" value="F:prephenate dehydrogenase (NAD+) activity"/>
    <property type="evidence" value="ECO:0007669"/>
    <property type="project" value="UniProtKB-EC"/>
</dbReference>
<dbReference type="PROSITE" id="PS51176">
    <property type="entry name" value="PDH_ADH"/>
    <property type="match status" value="1"/>
</dbReference>
<dbReference type="FunFam" id="3.40.50.720:FF:000208">
    <property type="entry name" value="Prephenate dehydrogenase"/>
    <property type="match status" value="1"/>
</dbReference>
<dbReference type="InterPro" id="IPR046826">
    <property type="entry name" value="PDH_N"/>
</dbReference>
<dbReference type="GO" id="GO:0070403">
    <property type="term" value="F:NAD+ binding"/>
    <property type="evidence" value="ECO:0007669"/>
    <property type="project" value="InterPro"/>
</dbReference>